<gene>
    <name evidence="5" type="primary">xerC_2</name>
    <name evidence="5" type="ORF">ERS852523_02965</name>
</gene>
<dbReference type="PANTHER" id="PTHR30349">
    <property type="entry name" value="PHAGE INTEGRASE-RELATED"/>
    <property type="match status" value="1"/>
</dbReference>
<dbReference type="InterPro" id="IPR050090">
    <property type="entry name" value="Tyrosine_recombinase_XerCD"/>
</dbReference>
<dbReference type="GO" id="GO:0006310">
    <property type="term" value="P:DNA recombination"/>
    <property type="evidence" value="ECO:0007669"/>
    <property type="project" value="UniProtKB-KW"/>
</dbReference>
<proteinExistence type="inferred from homology"/>
<evidence type="ECO:0000313" key="6">
    <source>
        <dbReference type="Proteomes" id="UP000095712"/>
    </source>
</evidence>
<dbReference type="Proteomes" id="UP000095712">
    <property type="component" value="Unassembled WGS sequence"/>
</dbReference>
<evidence type="ECO:0000256" key="3">
    <source>
        <dbReference type="ARBA" id="ARBA00023172"/>
    </source>
</evidence>
<dbReference type="RefSeq" id="WP_055152554.1">
    <property type="nucleotide sequence ID" value="NZ_CZAW01000036.1"/>
</dbReference>
<protein>
    <submittedName>
        <fullName evidence="5">Tyrosine recombinase XerC</fullName>
    </submittedName>
</protein>
<comment type="similarity">
    <text evidence="1">Belongs to the 'phage' integrase family.</text>
</comment>
<dbReference type="EMBL" id="CZAW01000036">
    <property type="protein sequence ID" value="CUP83266.1"/>
    <property type="molecule type" value="Genomic_DNA"/>
</dbReference>
<evidence type="ECO:0000256" key="2">
    <source>
        <dbReference type="ARBA" id="ARBA00023125"/>
    </source>
</evidence>
<dbReference type="PANTHER" id="PTHR30349:SF41">
    <property type="entry name" value="INTEGRASE_RECOMBINASE PROTEIN MJ0367-RELATED"/>
    <property type="match status" value="1"/>
</dbReference>
<sequence length="332" mass="38532">MKEITKKEFTGIFKEEFENFLRYKNALGYYKKIEGNLLYDYLALNRFLDSYKLEEIALTEEMTFAYVKTAEHLSQSTRHHRECNIRQFAKFLKSQGYENIYIQYDCTVKVPRDYIPYVFSDAEMKRIFSVIDSRESAYDRYDSRLFYQTLIRLLYCTGLRLGEALELKISDIDFTDNIIIVNSGKGNVSRLVPFKASLGKWLINYNRKKSKPGDTYFFESPSGGRRCNHSITTTFRKNILPKAGVSLASANGHSRGPCIHSLRHTFACNALDQMIKEGKDPYCALPYLSVYLGHTDITNTEIYLRLTMERYDEVINVGHYIYERVLGGGSDD</sequence>
<dbReference type="PROSITE" id="PS51898">
    <property type="entry name" value="TYR_RECOMBINASE"/>
    <property type="match status" value="1"/>
</dbReference>
<feature type="domain" description="Tyr recombinase" evidence="4">
    <location>
        <begin position="114"/>
        <end position="316"/>
    </location>
</feature>
<dbReference type="OrthoDB" id="9801717at2"/>
<name>A0A174RGV3_9FIRM</name>
<keyword evidence="3" id="KW-0233">DNA recombination</keyword>
<dbReference type="GO" id="GO:0003677">
    <property type="term" value="F:DNA binding"/>
    <property type="evidence" value="ECO:0007669"/>
    <property type="project" value="UniProtKB-KW"/>
</dbReference>
<accession>A0A174RGV3</accession>
<keyword evidence="2" id="KW-0238">DNA-binding</keyword>
<dbReference type="Pfam" id="PF00589">
    <property type="entry name" value="Phage_integrase"/>
    <property type="match status" value="1"/>
</dbReference>
<evidence type="ECO:0000313" key="5">
    <source>
        <dbReference type="EMBL" id="CUP83266.1"/>
    </source>
</evidence>
<evidence type="ECO:0000256" key="1">
    <source>
        <dbReference type="ARBA" id="ARBA00008857"/>
    </source>
</evidence>
<organism evidence="5 6">
    <name type="scientific">Blautia wexlerae</name>
    <dbReference type="NCBI Taxonomy" id="418240"/>
    <lineage>
        <taxon>Bacteria</taxon>
        <taxon>Bacillati</taxon>
        <taxon>Bacillota</taxon>
        <taxon>Clostridia</taxon>
        <taxon>Lachnospirales</taxon>
        <taxon>Lachnospiraceae</taxon>
        <taxon>Blautia</taxon>
    </lineage>
</organism>
<reference evidence="5 6" key="1">
    <citation type="submission" date="2015-09" db="EMBL/GenBank/DDBJ databases">
        <authorList>
            <consortium name="Pathogen Informatics"/>
        </authorList>
    </citation>
    <scope>NUCLEOTIDE SEQUENCE [LARGE SCALE GENOMIC DNA]</scope>
    <source>
        <strain evidence="5 6">2789STDY5834911</strain>
    </source>
</reference>
<dbReference type="InterPro" id="IPR013762">
    <property type="entry name" value="Integrase-like_cat_sf"/>
</dbReference>
<dbReference type="SUPFAM" id="SSF56349">
    <property type="entry name" value="DNA breaking-rejoining enzymes"/>
    <property type="match status" value="1"/>
</dbReference>
<dbReference type="InterPro" id="IPR011010">
    <property type="entry name" value="DNA_brk_join_enz"/>
</dbReference>
<dbReference type="AlphaFoldDB" id="A0A174RGV3"/>
<dbReference type="Gene3D" id="1.10.443.10">
    <property type="entry name" value="Intergrase catalytic core"/>
    <property type="match status" value="1"/>
</dbReference>
<dbReference type="InterPro" id="IPR002104">
    <property type="entry name" value="Integrase_catalytic"/>
</dbReference>
<evidence type="ECO:0000259" key="4">
    <source>
        <dbReference type="PROSITE" id="PS51898"/>
    </source>
</evidence>
<dbReference type="GO" id="GO:0015074">
    <property type="term" value="P:DNA integration"/>
    <property type="evidence" value="ECO:0007669"/>
    <property type="project" value="InterPro"/>
</dbReference>